<keyword evidence="1" id="KW-1133">Transmembrane helix</keyword>
<feature type="transmembrane region" description="Helical" evidence="1">
    <location>
        <begin position="190"/>
        <end position="210"/>
    </location>
</feature>
<gene>
    <name evidence="2" type="ORF">FB559_7587</name>
</gene>
<sequence>MSESAVAPAPSAQHGRLLAVPAVTGIAYTASWIAGLSVGAPSPALNADGAGIVAAFAGHETVTAAGFVLTEGLPAAGLAVISFYLARATRRSAASTAAGTAGLLAAAISLTQCVLGLVLAGSAEPGTAHLLYEAVNRLDGVKMFALAVLAVAGVASRLLPRWLAYAGVALAVSIAGSGVAYLLLIQGLAVLAYVSGVLLLLFVTATGVVLGRIGR</sequence>
<feature type="transmembrane region" description="Helical" evidence="1">
    <location>
        <begin position="98"/>
        <end position="120"/>
    </location>
</feature>
<feature type="transmembrane region" description="Helical" evidence="1">
    <location>
        <begin position="163"/>
        <end position="184"/>
    </location>
</feature>
<name>A0A543BZT5_9ACTN</name>
<evidence type="ECO:0000313" key="3">
    <source>
        <dbReference type="Proteomes" id="UP000316096"/>
    </source>
</evidence>
<accession>A0A543BZT5</accession>
<comment type="caution">
    <text evidence="2">The sequence shown here is derived from an EMBL/GenBank/DDBJ whole genome shotgun (WGS) entry which is preliminary data.</text>
</comment>
<dbReference type="EMBL" id="VFOZ01000002">
    <property type="protein sequence ID" value="TQL90286.1"/>
    <property type="molecule type" value="Genomic_DNA"/>
</dbReference>
<evidence type="ECO:0008006" key="4">
    <source>
        <dbReference type="Google" id="ProtNLM"/>
    </source>
</evidence>
<organism evidence="2 3">
    <name type="scientific">Actinoallomurus bryophytorum</name>
    <dbReference type="NCBI Taxonomy" id="1490222"/>
    <lineage>
        <taxon>Bacteria</taxon>
        <taxon>Bacillati</taxon>
        <taxon>Actinomycetota</taxon>
        <taxon>Actinomycetes</taxon>
        <taxon>Streptosporangiales</taxon>
        <taxon>Thermomonosporaceae</taxon>
        <taxon>Actinoallomurus</taxon>
    </lineage>
</organism>
<proteinExistence type="predicted"/>
<keyword evidence="3" id="KW-1185">Reference proteome</keyword>
<dbReference type="Proteomes" id="UP000316096">
    <property type="component" value="Unassembled WGS sequence"/>
</dbReference>
<dbReference type="RefSeq" id="WP_185792659.1">
    <property type="nucleotide sequence ID" value="NZ_VFOZ01000002.1"/>
</dbReference>
<protein>
    <recommendedName>
        <fullName evidence="4">DUF4386 family protein</fullName>
    </recommendedName>
</protein>
<evidence type="ECO:0000256" key="1">
    <source>
        <dbReference type="SAM" id="Phobius"/>
    </source>
</evidence>
<feature type="transmembrane region" description="Helical" evidence="1">
    <location>
        <begin position="140"/>
        <end position="156"/>
    </location>
</feature>
<reference evidence="2 3" key="1">
    <citation type="submission" date="2019-06" db="EMBL/GenBank/DDBJ databases">
        <title>Sequencing the genomes of 1000 actinobacteria strains.</title>
        <authorList>
            <person name="Klenk H.-P."/>
        </authorList>
    </citation>
    <scope>NUCLEOTIDE SEQUENCE [LARGE SCALE GENOMIC DNA]</scope>
    <source>
        <strain evidence="2 3">DSM 102200</strain>
    </source>
</reference>
<evidence type="ECO:0000313" key="2">
    <source>
        <dbReference type="EMBL" id="TQL90286.1"/>
    </source>
</evidence>
<keyword evidence="1" id="KW-0812">Transmembrane</keyword>
<feature type="transmembrane region" description="Helical" evidence="1">
    <location>
        <begin position="64"/>
        <end position="86"/>
    </location>
</feature>
<dbReference type="AlphaFoldDB" id="A0A543BZT5"/>
<keyword evidence="1" id="KW-0472">Membrane</keyword>